<keyword evidence="2" id="KW-0238">DNA-binding</keyword>
<evidence type="ECO:0000313" key="6">
    <source>
        <dbReference type="Proteomes" id="UP001157114"/>
    </source>
</evidence>
<proteinExistence type="predicted"/>
<dbReference type="InterPro" id="IPR011711">
    <property type="entry name" value="GntR_C"/>
</dbReference>
<dbReference type="SMART" id="SM00345">
    <property type="entry name" value="HTH_GNTR"/>
    <property type="match status" value="1"/>
</dbReference>
<evidence type="ECO:0000256" key="1">
    <source>
        <dbReference type="ARBA" id="ARBA00023015"/>
    </source>
</evidence>
<dbReference type="InterPro" id="IPR036388">
    <property type="entry name" value="WH-like_DNA-bd_sf"/>
</dbReference>
<keyword evidence="1" id="KW-0805">Transcription regulation</keyword>
<dbReference type="PANTHER" id="PTHR43537:SF5">
    <property type="entry name" value="UXU OPERON TRANSCRIPTIONAL REGULATOR"/>
    <property type="match status" value="1"/>
</dbReference>
<evidence type="ECO:0000256" key="2">
    <source>
        <dbReference type="ARBA" id="ARBA00023125"/>
    </source>
</evidence>
<dbReference type="PRINTS" id="PR00035">
    <property type="entry name" value="HTHGNTR"/>
</dbReference>
<sequence>MSLIQKAYTYIREQILQGEFMPGTLLSEVEIAEQLGMSRTPVRSAMSQLESQGYVVTMQNRGIFIKEINLKEMIDIIEIQLAFQVMALKVIRETGEMPDLEAMRHHMEAQLLATAEKDYFQYMQHANLFQRCLIASSRNHVAIQMLDTLQDKSMRFAIINYKRTPHTPHFSANKLNQSIYDHLVAGEFEEIEALLNTVVELSKRRLLELRMM</sequence>
<reference evidence="5 6" key="1">
    <citation type="submission" date="2023-03" db="EMBL/GenBank/DDBJ databases">
        <title>Draft genome sequence of the bacteria which degrade cell wall of Tricholomamatutake.</title>
        <authorList>
            <person name="Konishi Y."/>
            <person name="Fukuta Y."/>
            <person name="Shirasaka N."/>
        </authorList>
    </citation>
    <scope>NUCLEOTIDE SEQUENCE [LARGE SCALE GENOMIC DNA]</scope>
    <source>
        <strain evidence="6">mu1</strain>
    </source>
</reference>
<comment type="caution">
    <text evidence="5">The sequence shown here is derived from an EMBL/GenBank/DDBJ whole genome shotgun (WGS) entry which is preliminary data.</text>
</comment>
<organism evidence="5 6">
    <name type="scientific">Paenibacillus glycanilyticus</name>
    <dbReference type="NCBI Taxonomy" id="126569"/>
    <lineage>
        <taxon>Bacteria</taxon>
        <taxon>Bacillati</taxon>
        <taxon>Bacillota</taxon>
        <taxon>Bacilli</taxon>
        <taxon>Bacillales</taxon>
        <taxon>Paenibacillaceae</taxon>
        <taxon>Paenibacillus</taxon>
    </lineage>
</organism>
<dbReference type="SUPFAM" id="SSF48008">
    <property type="entry name" value="GntR ligand-binding domain-like"/>
    <property type="match status" value="1"/>
</dbReference>
<evidence type="ECO:0000313" key="5">
    <source>
        <dbReference type="EMBL" id="GLX69939.1"/>
    </source>
</evidence>
<gene>
    <name evidence="5" type="ORF">MU1_42850</name>
</gene>
<dbReference type="Gene3D" id="1.20.120.530">
    <property type="entry name" value="GntR ligand-binding domain-like"/>
    <property type="match status" value="1"/>
</dbReference>
<dbReference type="InterPro" id="IPR000524">
    <property type="entry name" value="Tscrpt_reg_HTH_GntR"/>
</dbReference>
<dbReference type="RefSeq" id="WP_284240704.1">
    <property type="nucleotide sequence ID" value="NZ_BSSQ01000016.1"/>
</dbReference>
<dbReference type="EMBL" id="BSSQ01000016">
    <property type="protein sequence ID" value="GLX69939.1"/>
    <property type="molecule type" value="Genomic_DNA"/>
</dbReference>
<evidence type="ECO:0000259" key="4">
    <source>
        <dbReference type="PROSITE" id="PS50949"/>
    </source>
</evidence>
<dbReference type="InterPro" id="IPR036390">
    <property type="entry name" value="WH_DNA-bd_sf"/>
</dbReference>
<protein>
    <recommendedName>
        <fullName evidence="4">HTH gntR-type domain-containing protein</fullName>
    </recommendedName>
</protein>
<evidence type="ECO:0000256" key="3">
    <source>
        <dbReference type="ARBA" id="ARBA00023163"/>
    </source>
</evidence>
<dbReference type="SUPFAM" id="SSF46785">
    <property type="entry name" value="Winged helix' DNA-binding domain"/>
    <property type="match status" value="1"/>
</dbReference>
<dbReference type="PANTHER" id="PTHR43537">
    <property type="entry name" value="TRANSCRIPTIONAL REGULATOR, GNTR FAMILY"/>
    <property type="match status" value="1"/>
</dbReference>
<dbReference type="Gene3D" id="1.10.10.10">
    <property type="entry name" value="Winged helix-like DNA-binding domain superfamily/Winged helix DNA-binding domain"/>
    <property type="match status" value="1"/>
</dbReference>
<keyword evidence="6" id="KW-1185">Reference proteome</keyword>
<dbReference type="Pfam" id="PF00392">
    <property type="entry name" value="GntR"/>
    <property type="match status" value="1"/>
</dbReference>
<name>A0ABQ6GG65_9BACL</name>
<dbReference type="Pfam" id="PF07729">
    <property type="entry name" value="FCD"/>
    <property type="match status" value="1"/>
</dbReference>
<dbReference type="PROSITE" id="PS50949">
    <property type="entry name" value="HTH_GNTR"/>
    <property type="match status" value="1"/>
</dbReference>
<dbReference type="InterPro" id="IPR008920">
    <property type="entry name" value="TF_FadR/GntR_C"/>
</dbReference>
<dbReference type="Proteomes" id="UP001157114">
    <property type="component" value="Unassembled WGS sequence"/>
</dbReference>
<dbReference type="CDD" id="cd07377">
    <property type="entry name" value="WHTH_GntR"/>
    <property type="match status" value="1"/>
</dbReference>
<accession>A0ABQ6GG65</accession>
<feature type="domain" description="HTH gntR-type" evidence="4">
    <location>
        <begin position="1"/>
        <end position="68"/>
    </location>
</feature>
<keyword evidence="3" id="KW-0804">Transcription</keyword>